<keyword evidence="3" id="KW-1185">Reference proteome</keyword>
<protein>
    <submittedName>
        <fullName evidence="2">Uncharacterized protein</fullName>
    </submittedName>
</protein>
<dbReference type="Proteomes" id="UP000827986">
    <property type="component" value="Unassembled WGS sequence"/>
</dbReference>
<organism evidence="2 3">
    <name type="scientific">Mauremys mutica</name>
    <name type="common">yellowpond turtle</name>
    <dbReference type="NCBI Taxonomy" id="74926"/>
    <lineage>
        <taxon>Eukaryota</taxon>
        <taxon>Metazoa</taxon>
        <taxon>Chordata</taxon>
        <taxon>Craniata</taxon>
        <taxon>Vertebrata</taxon>
        <taxon>Euteleostomi</taxon>
        <taxon>Archelosauria</taxon>
        <taxon>Testudinata</taxon>
        <taxon>Testudines</taxon>
        <taxon>Cryptodira</taxon>
        <taxon>Durocryptodira</taxon>
        <taxon>Testudinoidea</taxon>
        <taxon>Geoemydidae</taxon>
        <taxon>Geoemydinae</taxon>
        <taxon>Mauremys</taxon>
    </lineage>
</organism>
<evidence type="ECO:0000313" key="2">
    <source>
        <dbReference type="EMBL" id="KAH1181477.1"/>
    </source>
</evidence>
<evidence type="ECO:0000256" key="1">
    <source>
        <dbReference type="SAM" id="MobiDB-lite"/>
    </source>
</evidence>
<sequence>MMGKQGTEKSPLFPSQVPPPPPNDHFKTFKELQGWQFLQMRHWLVNSNPMQQKPWYMQTYKNNRAACQVHDIHRALVNERQLQIFRNASTGLQSGIPPPTP</sequence>
<reference evidence="2" key="1">
    <citation type="submission" date="2021-09" db="EMBL/GenBank/DDBJ databases">
        <title>The genome of Mauremys mutica provides insights into the evolution of semi-aquatic lifestyle.</title>
        <authorList>
            <person name="Gong S."/>
            <person name="Gao Y."/>
        </authorList>
    </citation>
    <scope>NUCLEOTIDE SEQUENCE</scope>
    <source>
        <strain evidence="2">MM-2020</strain>
        <tissue evidence="2">Muscle</tissue>
    </source>
</reference>
<comment type="caution">
    <text evidence="2">The sequence shown here is derived from an EMBL/GenBank/DDBJ whole genome shotgun (WGS) entry which is preliminary data.</text>
</comment>
<dbReference type="AlphaFoldDB" id="A0A9D3XK85"/>
<accession>A0A9D3XK85</accession>
<evidence type="ECO:0000313" key="3">
    <source>
        <dbReference type="Proteomes" id="UP000827986"/>
    </source>
</evidence>
<proteinExistence type="predicted"/>
<gene>
    <name evidence="2" type="ORF">KIL84_005203</name>
</gene>
<dbReference type="EMBL" id="JAHDVG010000468">
    <property type="protein sequence ID" value="KAH1181477.1"/>
    <property type="molecule type" value="Genomic_DNA"/>
</dbReference>
<name>A0A9D3XK85_9SAUR</name>
<feature type="region of interest" description="Disordered" evidence="1">
    <location>
        <begin position="1"/>
        <end position="23"/>
    </location>
</feature>